<gene>
    <name evidence="2" type="ORF">BN1221_04431c</name>
</gene>
<proteinExistence type="predicted"/>
<reference evidence="3" key="1">
    <citation type="submission" date="2015-01" db="EMBL/GenBank/DDBJ databases">
        <authorList>
            <person name="Paterson Steve"/>
        </authorList>
    </citation>
    <scope>NUCLEOTIDE SEQUENCE [LARGE SCALE GENOMIC DNA]</scope>
    <source>
        <strain evidence="3">OBR1</strain>
    </source>
</reference>
<feature type="region of interest" description="Disordered" evidence="1">
    <location>
        <begin position="41"/>
        <end position="60"/>
    </location>
</feature>
<name>A0A0G4K131_9GAMM</name>
<dbReference type="STRING" id="1109412.BN1221_04431c"/>
<protein>
    <submittedName>
        <fullName evidence="2">Protein NinG</fullName>
    </submittedName>
</protein>
<evidence type="ECO:0000313" key="3">
    <source>
        <dbReference type="Proteomes" id="UP000044377"/>
    </source>
</evidence>
<accession>A0A0G4K131</accession>
<dbReference type="EMBL" id="CGIG01000001">
    <property type="protein sequence ID" value="CPR20640.1"/>
    <property type="molecule type" value="Genomic_DNA"/>
</dbReference>
<dbReference type="Pfam" id="PF05766">
    <property type="entry name" value="NinG"/>
    <property type="match status" value="1"/>
</dbReference>
<sequence>MAKLPRWKCKSCGQCFHPSRDGQIVCFYDYSATAAYGKKQTERARQRAKQENKQIHREKARAERQQIRIRKLVLKTRSDWKREAQAAFNRYVCLHDAGKSCISCGAMPKLKFGGTMDCGHYHSRGVRPWLAFNLHNTAGQCVRSNRDRGGAQKAFEQGLINRIGPDRVEDLNCNNTPRKFDVEYFKRIKSIFTRKVRTHERRRACHQEAA</sequence>
<organism evidence="2 3">
    <name type="scientific">Brenneria goodwinii</name>
    <dbReference type="NCBI Taxonomy" id="1109412"/>
    <lineage>
        <taxon>Bacteria</taxon>
        <taxon>Pseudomonadati</taxon>
        <taxon>Pseudomonadota</taxon>
        <taxon>Gammaproteobacteria</taxon>
        <taxon>Enterobacterales</taxon>
        <taxon>Pectobacteriaceae</taxon>
        <taxon>Brenneria</taxon>
    </lineage>
</organism>
<dbReference type="Proteomes" id="UP000044377">
    <property type="component" value="Unassembled WGS sequence"/>
</dbReference>
<keyword evidence="3" id="KW-1185">Reference proteome</keyword>
<dbReference type="AlphaFoldDB" id="A0A0G4K131"/>
<dbReference type="OrthoDB" id="5741553at2"/>
<dbReference type="InterPro" id="IPR008713">
    <property type="entry name" value="Phage_lambda_NinG"/>
</dbReference>
<dbReference type="RefSeq" id="WP_072065897.1">
    <property type="nucleotide sequence ID" value="NZ_CGIG01000001.1"/>
</dbReference>
<evidence type="ECO:0000256" key="1">
    <source>
        <dbReference type="SAM" id="MobiDB-lite"/>
    </source>
</evidence>
<evidence type="ECO:0000313" key="2">
    <source>
        <dbReference type="EMBL" id="CPR20640.1"/>
    </source>
</evidence>